<dbReference type="AlphaFoldDB" id="A0A6A5YCE6"/>
<reference evidence="2" key="1">
    <citation type="journal article" date="2020" name="Stud. Mycol.">
        <title>101 Dothideomycetes genomes: a test case for predicting lifestyles and emergence of pathogens.</title>
        <authorList>
            <person name="Haridas S."/>
            <person name="Albert R."/>
            <person name="Binder M."/>
            <person name="Bloem J."/>
            <person name="Labutti K."/>
            <person name="Salamov A."/>
            <person name="Andreopoulos B."/>
            <person name="Baker S."/>
            <person name="Barry K."/>
            <person name="Bills G."/>
            <person name="Bluhm B."/>
            <person name="Cannon C."/>
            <person name="Castanera R."/>
            <person name="Culley D."/>
            <person name="Daum C."/>
            <person name="Ezra D."/>
            <person name="Gonzalez J."/>
            <person name="Henrissat B."/>
            <person name="Kuo A."/>
            <person name="Liang C."/>
            <person name="Lipzen A."/>
            <person name="Lutzoni F."/>
            <person name="Magnuson J."/>
            <person name="Mondo S."/>
            <person name="Nolan M."/>
            <person name="Ohm R."/>
            <person name="Pangilinan J."/>
            <person name="Park H.-J."/>
            <person name="Ramirez L."/>
            <person name="Alfaro M."/>
            <person name="Sun H."/>
            <person name="Tritt A."/>
            <person name="Yoshinaga Y."/>
            <person name="Zwiers L.-H."/>
            <person name="Turgeon B."/>
            <person name="Goodwin S."/>
            <person name="Spatafora J."/>
            <person name="Crous P."/>
            <person name="Grigoriev I."/>
        </authorList>
    </citation>
    <scope>NUCLEOTIDE SEQUENCE</scope>
    <source>
        <strain evidence="2">CBS 175.79</strain>
    </source>
</reference>
<protein>
    <submittedName>
        <fullName evidence="2">Uncharacterized protein</fullName>
    </submittedName>
</protein>
<dbReference type="EMBL" id="ML978066">
    <property type="protein sequence ID" value="KAF2022294.1"/>
    <property type="molecule type" value="Genomic_DNA"/>
</dbReference>
<dbReference type="Proteomes" id="UP000799778">
    <property type="component" value="Unassembled WGS sequence"/>
</dbReference>
<evidence type="ECO:0000256" key="1">
    <source>
        <dbReference type="SAM" id="MobiDB-lite"/>
    </source>
</evidence>
<name>A0A6A5YCE6_9PLEO</name>
<organism evidence="2 3">
    <name type="scientific">Aaosphaeria arxii CBS 175.79</name>
    <dbReference type="NCBI Taxonomy" id="1450172"/>
    <lineage>
        <taxon>Eukaryota</taxon>
        <taxon>Fungi</taxon>
        <taxon>Dikarya</taxon>
        <taxon>Ascomycota</taxon>
        <taxon>Pezizomycotina</taxon>
        <taxon>Dothideomycetes</taxon>
        <taxon>Pleosporomycetidae</taxon>
        <taxon>Pleosporales</taxon>
        <taxon>Pleosporales incertae sedis</taxon>
        <taxon>Aaosphaeria</taxon>
    </lineage>
</organism>
<accession>A0A6A5YCE6</accession>
<dbReference type="GeneID" id="54283086"/>
<keyword evidence="3" id="KW-1185">Reference proteome</keyword>
<gene>
    <name evidence="2" type="ORF">BU24DRAFT_405172</name>
</gene>
<sequence>MEGVRVPITVLPLYVVGNKKIGGLGKEKGTGTGMPSMRRHHWSITNALWGLGGLARVQVCLSLLLVTLRSLFYALVSNLASLSPNLHTKVFSSRRRKPRRQAADDSFATSDPSQSRRRCSCCVMLCCGDVRRCEAPSGAHCHGMCCYATIERKEGKEGKEGEDVVEEQKL</sequence>
<proteinExistence type="predicted"/>
<dbReference type="RefSeq" id="XP_033390633.1">
    <property type="nucleotide sequence ID" value="XM_033525689.1"/>
</dbReference>
<feature type="region of interest" description="Disordered" evidence="1">
    <location>
        <begin position="93"/>
        <end position="114"/>
    </location>
</feature>
<evidence type="ECO:0000313" key="2">
    <source>
        <dbReference type="EMBL" id="KAF2022294.1"/>
    </source>
</evidence>
<evidence type="ECO:0000313" key="3">
    <source>
        <dbReference type="Proteomes" id="UP000799778"/>
    </source>
</evidence>